<organism evidence="2 3">
    <name type="scientific">Liquidambar formosana</name>
    <name type="common">Formosan gum</name>
    <dbReference type="NCBI Taxonomy" id="63359"/>
    <lineage>
        <taxon>Eukaryota</taxon>
        <taxon>Viridiplantae</taxon>
        <taxon>Streptophyta</taxon>
        <taxon>Embryophyta</taxon>
        <taxon>Tracheophyta</taxon>
        <taxon>Spermatophyta</taxon>
        <taxon>Magnoliopsida</taxon>
        <taxon>eudicotyledons</taxon>
        <taxon>Gunneridae</taxon>
        <taxon>Pentapetalae</taxon>
        <taxon>Saxifragales</taxon>
        <taxon>Altingiaceae</taxon>
        <taxon>Liquidambar</taxon>
    </lineage>
</organism>
<protein>
    <submittedName>
        <fullName evidence="2">Uncharacterized protein</fullName>
    </submittedName>
</protein>
<dbReference type="Proteomes" id="UP001415857">
    <property type="component" value="Unassembled WGS sequence"/>
</dbReference>
<accession>A0AAP0RK53</accession>
<evidence type="ECO:0000256" key="1">
    <source>
        <dbReference type="SAM" id="MobiDB-lite"/>
    </source>
</evidence>
<comment type="caution">
    <text evidence="2">The sequence shown here is derived from an EMBL/GenBank/DDBJ whole genome shotgun (WGS) entry which is preliminary data.</text>
</comment>
<keyword evidence="3" id="KW-1185">Reference proteome</keyword>
<feature type="compositionally biased region" description="Basic and acidic residues" evidence="1">
    <location>
        <begin position="50"/>
        <end position="76"/>
    </location>
</feature>
<evidence type="ECO:0000313" key="2">
    <source>
        <dbReference type="EMBL" id="KAK9277606.1"/>
    </source>
</evidence>
<dbReference type="EMBL" id="JBBPBK010000010">
    <property type="protein sequence ID" value="KAK9277606.1"/>
    <property type="molecule type" value="Genomic_DNA"/>
</dbReference>
<reference evidence="2 3" key="1">
    <citation type="journal article" date="2024" name="Plant J.">
        <title>Genome sequences and population genomics reveal climatic adaptation and genomic divergence between two closely related sweetgum species.</title>
        <authorList>
            <person name="Xu W.Q."/>
            <person name="Ren C.Q."/>
            <person name="Zhang X.Y."/>
            <person name="Comes H.P."/>
            <person name="Liu X.H."/>
            <person name="Li Y.G."/>
            <person name="Kettle C.J."/>
            <person name="Jalonen R."/>
            <person name="Gaisberger H."/>
            <person name="Ma Y.Z."/>
            <person name="Qiu Y.X."/>
        </authorList>
    </citation>
    <scope>NUCLEOTIDE SEQUENCE [LARGE SCALE GENOMIC DNA]</scope>
    <source>
        <strain evidence="2">Hangzhou</strain>
    </source>
</reference>
<proteinExistence type="predicted"/>
<evidence type="ECO:0000313" key="3">
    <source>
        <dbReference type="Proteomes" id="UP001415857"/>
    </source>
</evidence>
<dbReference type="AlphaFoldDB" id="A0AAP0RK53"/>
<feature type="region of interest" description="Disordered" evidence="1">
    <location>
        <begin position="50"/>
        <end position="84"/>
    </location>
</feature>
<name>A0AAP0RK53_LIQFO</name>
<gene>
    <name evidence="2" type="ORF">L1049_007151</name>
</gene>
<sequence>MASEFYVPAEEWQEKVKIHEVLLEIFEYTKDKRKESVRFGKIMTAADERVGKMPTAADERVGKMAAAEDERGKGSEPGKIQAEGTETYRKDLAELIQFWKNSHSHYTEHTDYYVNSYEVG</sequence>